<sequence length="37" mass="4448">MHAVQKNFLLYCFVLYLRDVMPLFTLKYLGLSKAYFT</sequence>
<accession>K7ZCN8</accession>
<evidence type="ECO:0000313" key="1">
    <source>
        <dbReference type="EMBL" id="AFX98761.1"/>
    </source>
</evidence>
<reference evidence="1 2" key="1">
    <citation type="journal article" date="2012" name="Proc. Natl. Acad. Sci. U.S.A.">
        <title>Genome streamlining and chemical defense in a coral reef symbiosis.</title>
        <authorList>
            <person name="Kwan J.C."/>
            <person name="Donia M.S."/>
            <person name="Han A.W."/>
            <person name="Hirose E."/>
            <person name="Haygood M.G."/>
            <person name="Schmidt E.W."/>
        </authorList>
    </citation>
    <scope>NUCLEOTIDE SEQUENCE [LARGE SCALE GENOMIC DNA]</scope>
    <source>
        <strain evidence="1 2">L2</strain>
    </source>
</reference>
<name>K7ZCN8_9PROT</name>
<dbReference type="AlphaFoldDB" id="K7ZCN8"/>
<proteinExistence type="predicted"/>
<dbReference type="KEGG" id="thal:A1OE_570"/>
<keyword evidence="2" id="KW-1185">Reference proteome</keyword>
<dbReference type="EMBL" id="CP003539">
    <property type="protein sequence ID" value="AFX98761.1"/>
    <property type="molecule type" value="Genomic_DNA"/>
</dbReference>
<protein>
    <submittedName>
        <fullName evidence="1">Uncharacterized protein</fullName>
    </submittedName>
</protein>
<gene>
    <name evidence="1" type="ORF">A1OE_570</name>
</gene>
<dbReference type="Proteomes" id="UP000010077">
    <property type="component" value="Chromosome"/>
</dbReference>
<evidence type="ECO:0000313" key="2">
    <source>
        <dbReference type="Proteomes" id="UP000010077"/>
    </source>
</evidence>
<dbReference type="HOGENOM" id="CLU_3341672_0_0_5"/>
<organism evidence="1 2">
    <name type="scientific">Candidatus Endolissoclinum faulkneri L2</name>
    <dbReference type="NCBI Taxonomy" id="1193729"/>
    <lineage>
        <taxon>Bacteria</taxon>
        <taxon>Pseudomonadati</taxon>
        <taxon>Pseudomonadota</taxon>
        <taxon>Alphaproteobacteria</taxon>
        <taxon>Rhodospirillales</taxon>
        <taxon>Rhodospirillaceae</taxon>
        <taxon>Candidatus Endolissoclinum</taxon>
    </lineage>
</organism>